<feature type="region of interest" description="Disordered" evidence="5">
    <location>
        <begin position="444"/>
        <end position="481"/>
    </location>
</feature>
<feature type="transmembrane region" description="Helical" evidence="6">
    <location>
        <begin position="49"/>
        <end position="67"/>
    </location>
</feature>
<keyword evidence="8" id="KW-0675">Receptor</keyword>
<evidence type="ECO:0000259" key="7">
    <source>
        <dbReference type="PROSITE" id="PS50261"/>
    </source>
</evidence>
<dbReference type="InterPro" id="IPR017981">
    <property type="entry name" value="GPCR_2-like_7TM"/>
</dbReference>
<feature type="transmembrane region" description="Helical" evidence="6">
    <location>
        <begin position="367"/>
        <end position="385"/>
    </location>
</feature>
<feature type="domain" description="G-protein coupled receptors family 2 profile 2" evidence="7">
    <location>
        <begin position="14"/>
        <end position="199"/>
    </location>
</feature>
<evidence type="ECO:0000256" key="5">
    <source>
        <dbReference type="SAM" id="MobiDB-lite"/>
    </source>
</evidence>
<dbReference type="EMBL" id="KB705565">
    <property type="protein sequence ID" value="EMR71844.1"/>
    <property type="molecule type" value="Genomic_DNA"/>
</dbReference>
<evidence type="ECO:0000313" key="9">
    <source>
        <dbReference type="Proteomes" id="UP000012174"/>
    </source>
</evidence>
<comment type="subcellular location">
    <subcellularLocation>
        <location evidence="1">Membrane</location>
        <topology evidence="1">Multi-pass membrane protein</topology>
    </subcellularLocation>
</comment>
<dbReference type="PANTHER" id="PTHR23112">
    <property type="entry name" value="G PROTEIN-COUPLED RECEPTOR 157-RELATED"/>
    <property type="match status" value="1"/>
</dbReference>
<keyword evidence="4 6" id="KW-0472">Membrane</keyword>
<dbReference type="GO" id="GO:0007189">
    <property type="term" value="P:adenylate cyclase-activating G protein-coupled receptor signaling pathway"/>
    <property type="evidence" value="ECO:0007669"/>
    <property type="project" value="TreeGrafter"/>
</dbReference>
<keyword evidence="3 6" id="KW-1133">Transmembrane helix</keyword>
<keyword evidence="9" id="KW-1185">Reference proteome</keyword>
<dbReference type="GO" id="GO:0005886">
    <property type="term" value="C:plasma membrane"/>
    <property type="evidence" value="ECO:0007669"/>
    <property type="project" value="TreeGrafter"/>
</dbReference>
<dbReference type="OMA" id="LMARTHI"/>
<feature type="region of interest" description="Disordered" evidence="5">
    <location>
        <begin position="280"/>
        <end position="317"/>
    </location>
</feature>
<feature type="transmembrane region" description="Helical" evidence="6">
    <location>
        <begin position="94"/>
        <end position="110"/>
    </location>
</feature>
<dbReference type="KEGG" id="ela:UCREL1_1097"/>
<dbReference type="Pfam" id="PF05462">
    <property type="entry name" value="Dicty_CAR"/>
    <property type="match status" value="1"/>
</dbReference>
<feature type="transmembrane region" description="Helical" evidence="6">
    <location>
        <begin position="166"/>
        <end position="188"/>
    </location>
</feature>
<sequence>MSSDGIEPGHFDAISIIERVGSALSLLGCLFIIFTFCYSEAFRKPINRLVFYASFGNLMTVVGTLMARTHIGNVNSFGCQFQAFLIQMFMPADAYWILAMAFNVWLTFYRKYDAGRLRSMEIWYLLICYGIPFIPALTYIFIATEQRGRMFGDATLWCWVTSEWDIFRIATFYGPVWVTIIITFFIYIRAGGDIYKKRKLLRNFSSNHEPRLTIENPFSLKTTEVTITSEITQEALPCPMPPNARMPCRNVTVEPPSDDPNAIYSVKITSDPTVRPAAVTSTAAAAAAHENNTATAPARPATRSATEQKGQQQQRSRTNVDINKAVWSYTKCALLFFTALLVTWIPSSANRVYSVIYPHRMSWPLEYLSAIVLPLQGFWNTVIYVSTSWSAVQMMFEDLLLILCGGGGGRGSSSLRENNRSRAPGFITDFHRDRRVKRSRKYFGSESVTELADPRGMNSSWNGSIDTTSRQAAGQPHQEGP</sequence>
<evidence type="ECO:0000256" key="2">
    <source>
        <dbReference type="ARBA" id="ARBA00022692"/>
    </source>
</evidence>
<dbReference type="GO" id="GO:0004930">
    <property type="term" value="F:G protein-coupled receptor activity"/>
    <property type="evidence" value="ECO:0007669"/>
    <property type="project" value="TreeGrafter"/>
</dbReference>
<feature type="compositionally biased region" description="Polar residues" evidence="5">
    <location>
        <begin position="307"/>
        <end position="317"/>
    </location>
</feature>
<evidence type="ECO:0000256" key="4">
    <source>
        <dbReference type="ARBA" id="ARBA00023136"/>
    </source>
</evidence>
<dbReference type="OrthoDB" id="18453at2759"/>
<protein>
    <submittedName>
        <fullName evidence="8">Putative g-protein coupled receptor protein</fullName>
    </submittedName>
</protein>
<feature type="transmembrane region" description="Helical" evidence="6">
    <location>
        <begin position="122"/>
        <end position="142"/>
    </location>
</feature>
<gene>
    <name evidence="8" type="ORF">UCREL1_1097</name>
</gene>
<feature type="compositionally biased region" description="Low complexity" evidence="5">
    <location>
        <begin position="280"/>
        <end position="305"/>
    </location>
</feature>
<feature type="transmembrane region" description="Helical" evidence="6">
    <location>
        <begin position="20"/>
        <end position="37"/>
    </location>
</feature>
<dbReference type="PANTHER" id="PTHR23112:SF22">
    <property type="entry name" value="G-PROTEIN COUPLED RECEPTOR"/>
    <property type="match status" value="1"/>
</dbReference>
<proteinExistence type="predicted"/>
<dbReference type="GO" id="GO:0007166">
    <property type="term" value="P:cell surface receptor signaling pathway"/>
    <property type="evidence" value="ECO:0007669"/>
    <property type="project" value="InterPro"/>
</dbReference>
<name>M7SYZ0_EUTLA</name>
<dbReference type="eggNOG" id="ENOG502QTGV">
    <property type="taxonomic scope" value="Eukaryota"/>
</dbReference>
<dbReference type="HOGENOM" id="CLU_024810_3_1_1"/>
<evidence type="ECO:0000256" key="1">
    <source>
        <dbReference type="ARBA" id="ARBA00004141"/>
    </source>
</evidence>
<dbReference type="PROSITE" id="PS50261">
    <property type="entry name" value="G_PROTEIN_RECEP_F2_4"/>
    <property type="match status" value="1"/>
</dbReference>
<accession>M7SYZ0</accession>
<evidence type="ECO:0000313" key="8">
    <source>
        <dbReference type="EMBL" id="EMR71844.1"/>
    </source>
</evidence>
<evidence type="ECO:0000256" key="3">
    <source>
        <dbReference type="ARBA" id="ARBA00022989"/>
    </source>
</evidence>
<feature type="compositionally biased region" description="Polar residues" evidence="5">
    <location>
        <begin position="457"/>
        <end position="472"/>
    </location>
</feature>
<dbReference type="SUPFAM" id="SSF81321">
    <property type="entry name" value="Family A G protein-coupled receptor-like"/>
    <property type="match status" value="1"/>
</dbReference>
<reference evidence="9" key="1">
    <citation type="journal article" date="2013" name="Genome Announc.">
        <title>Draft genome sequence of the grapevine dieback fungus Eutypa lata UCR-EL1.</title>
        <authorList>
            <person name="Blanco-Ulate B."/>
            <person name="Rolshausen P.E."/>
            <person name="Cantu D."/>
        </authorList>
    </citation>
    <scope>NUCLEOTIDE SEQUENCE [LARGE SCALE GENOMIC DNA]</scope>
    <source>
        <strain evidence="9">UCR-EL1</strain>
    </source>
</reference>
<dbReference type="Proteomes" id="UP000012174">
    <property type="component" value="Unassembled WGS sequence"/>
</dbReference>
<dbReference type="Gene3D" id="1.20.1070.10">
    <property type="entry name" value="Rhodopsin 7-helix transmembrane proteins"/>
    <property type="match status" value="1"/>
</dbReference>
<feature type="transmembrane region" description="Helical" evidence="6">
    <location>
        <begin position="325"/>
        <end position="347"/>
    </location>
</feature>
<dbReference type="AlphaFoldDB" id="M7SYZ0"/>
<evidence type="ECO:0000256" key="6">
    <source>
        <dbReference type="SAM" id="Phobius"/>
    </source>
</evidence>
<organism evidence="8 9">
    <name type="scientific">Eutypa lata (strain UCR-EL1)</name>
    <name type="common">Grapevine dieback disease fungus</name>
    <name type="synonym">Eutypa armeniacae</name>
    <dbReference type="NCBI Taxonomy" id="1287681"/>
    <lineage>
        <taxon>Eukaryota</taxon>
        <taxon>Fungi</taxon>
        <taxon>Dikarya</taxon>
        <taxon>Ascomycota</taxon>
        <taxon>Pezizomycotina</taxon>
        <taxon>Sordariomycetes</taxon>
        <taxon>Xylariomycetidae</taxon>
        <taxon>Xylariales</taxon>
        <taxon>Diatrypaceae</taxon>
        <taxon>Eutypa</taxon>
    </lineage>
</organism>
<keyword evidence="2 6" id="KW-0812">Transmembrane</keyword>